<accession>D5AVL0</accession>
<dbReference type="InterPro" id="IPR041657">
    <property type="entry name" value="HTH_17"/>
</dbReference>
<evidence type="ECO:0000313" key="3">
    <source>
        <dbReference type="Proteomes" id="UP000002361"/>
    </source>
</evidence>
<name>D5AVL0_RHOCB</name>
<dbReference type="EMBL" id="CP001313">
    <property type="protein sequence ID" value="ADE87345.1"/>
    <property type="molecule type" value="Genomic_DNA"/>
</dbReference>
<organism evidence="2 3">
    <name type="scientific">Rhodobacter capsulatus (strain ATCC BAA-309 / NBRC 16581 / SB1003)</name>
    <dbReference type="NCBI Taxonomy" id="272942"/>
    <lineage>
        <taxon>Bacteria</taxon>
        <taxon>Pseudomonadati</taxon>
        <taxon>Pseudomonadota</taxon>
        <taxon>Alphaproteobacteria</taxon>
        <taxon>Rhodobacterales</taxon>
        <taxon>Rhodobacter group</taxon>
        <taxon>Rhodobacter</taxon>
    </lineage>
</organism>
<geneLocation type="plasmid" evidence="2 3">
    <name>pRCB133</name>
</geneLocation>
<evidence type="ECO:0000313" key="2">
    <source>
        <dbReference type="EMBL" id="ADE87345.1"/>
    </source>
</evidence>
<dbReference type="GO" id="GO:0003677">
    <property type="term" value="F:DNA binding"/>
    <property type="evidence" value="ECO:0007669"/>
    <property type="project" value="UniProtKB-KW"/>
</dbReference>
<keyword evidence="3" id="KW-1185">Reference proteome</keyword>
<dbReference type="Pfam" id="PF12728">
    <property type="entry name" value="HTH_17"/>
    <property type="match status" value="1"/>
</dbReference>
<reference key="1">
    <citation type="submission" date="2008-12" db="EMBL/GenBank/DDBJ databases">
        <title>Complete genome sequence of Rhodobacter capsulatus SB1003.</title>
        <authorList>
            <person name="Strnad H."/>
            <person name="Lapidus A."/>
            <person name="Vlcek C."/>
            <person name="Ulbrich P."/>
            <person name="Paces J."/>
            <person name="Maltsev N."/>
            <person name="Kumar V."/>
            <person name="Kogan Y."/>
            <person name="Milgram A."/>
            <person name="Rebrekov D."/>
            <person name="Mazur M."/>
            <person name="Cox R."/>
            <person name="Kyrpides N."/>
            <person name="Kolar M."/>
            <person name="Sachova J."/>
            <person name="Ridl J."/>
            <person name="Ivanova N."/>
            <person name="Kapatral V."/>
            <person name="Los T."/>
            <person name="Lykidis A."/>
            <person name="Mikhailova N."/>
            <person name="Reznik G."/>
            <person name="Vasieva O."/>
            <person name="Fonstein M."/>
            <person name="Paces V."/>
            <person name="Haselkorn R."/>
        </authorList>
    </citation>
    <scope>NUCLEOTIDE SEQUENCE</scope>
    <source>
        <strain>SB1003</strain>
    </source>
</reference>
<dbReference type="InterPro" id="IPR010093">
    <property type="entry name" value="SinI_DNA-bd"/>
</dbReference>
<reference evidence="2 3" key="2">
    <citation type="journal article" date="2010" name="J. Bacteriol.">
        <title>Complete genome sequence of the photosynthetic purple nonsulfur bacterium Rhodobacter capsulatus SB 1003.</title>
        <authorList>
            <person name="Strnad H."/>
            <person name="Lapidus A."/>
            <person name="Paces J."/>
            <person name="Ulbrich P."/>
            <person name="Vlcek C."/>
            <person name="Paces V."/>
            <person name="Haselkorn R."/>
        </authorList>
    </citation>
    <scope>NUCLEOTIDE SEQUENCE [LARGE SCALE GENOMIC DNA]</scope>
    <source>
        <strain evidence="3">ATCC BAA-309 / NBRC 16581 / SB1003</strain>
        <plasmid evidence="2 3">pRCB133</plasmid>
    </source>
</reference>
<dbReference type="AlphaFoldDB" id="D5AVL0"/>
<sequence>MSDAASDAPTDAMTAEEVALRLKISKSGVYALIKAGAIGHYKVGRKIRFSAAQLRAYVEGTACPAARPGPVVL</sequence>
<gene>
    <name evidence="2" type="ordered locus">RCAP_rcp00089</name>
</gene>
<protein>
    <submittedName>
        <fullName evidence="2">DNA-binding protein</fullName>
    </submittedName>
</protein>
<dbReference type="NCBIfam" id="TIGR01764">
    <property type="entry name" value="excise"/>
    <property type="match status" value="1"/>
</dbReference>
<evidence type="ECO:0000259" key="1">
    <source>
        <dbReference type="Pfam" id="PF12728"/>
    </source>
</evidence>
<dbReference type="Proteomes" id="UP000002361">
    <property type="component" value="Plasmid pRCB133"/>
</dbReference>
<keyword evidence="2" id="KW-0614">Plasmid</keyword>
<dbReference type="HOGENOM" id="CLU_2702365_0_0_5"/>
<feature type="domain" description="Helix-turn-helix" evidence="1">
    <location>
        <begin position="13"/>
        <end position="60"/>
    </location>
</feature>
<proteinExistence type="predicted"/>
<keyword evidence="2" id="KW-0238">DNA-binding</keyword>
<dbReference type="KEGG" id="rcp:RCAP_rcp00089"/>